<proteinExistence type="predicted"/>
<dbReference type="GO" id="GO:0006013">
    <property type="term" value="P:mannose metabolic process"/>
    <property type="evidence" value="ECO:0007669"/>
    <property type="project" value="InterPro"/>
</dbReference>
<dbReference type="InterPro" id="IPR050843">
    <property type="entry name" value="Glycosyl_Hydrlase_38"/>
</dbReference>
<gene>
    <name evidence="2" type="ORF">KIK155_LOCUS20760</name>
</gene>
<dbReference type="InterPro" id="IPR000602">
    <property type="entry name" value="Glyco_hydro_38_N"/>
</dbReference>
<evidence type="ECO:0000313" key="2">
    <source>
        <dbReference type="EMBL" id="CAF3597652.1"/>
    </source>
</evidence>
<dbReference type="InterPro" id="IPR027291">
    <property type="entry name" value="Glyco_hydro_38_N_sf"/>
</dbReference>
<dbReference type="AlphaFoldDB" id="A0A818MZ25"/>
<organism evidence="2 3">
    <name type="scientific">Rotaria socialis</name>
    <dbReference type="NCBI Taxonomy" id="392032"/>
    <lineage>
        <taxon>Eukaryota</taxon>
        <taxon>Metazoa</taxon>
        <taxon>Spiralia</taxon>
        <taxon>Gnathifera</taxon>
        <taxon>Rotifera</taxon>
        <taxon>Eurotatoria</taxon>
        <taxon>Bdelloidea</taxon>
        <taxon>Philodinida</taxon>
        <taxon>Philodinidae</taxon>
        <taxon>Rotaria</taxon>
    </lineage>
</organism>
<evidence type="ECO:0000259" key="1">
    <source>
        <dbReference type="Pfam" id="PF01074"/>
    </source>
</evidence>
<dbReference type="Pfam" id="PF01074">
    <property type="entry name" value="Glyco_hydro_38N"/>
    <property type="match status" value="1"/>
</dbReference>
<reference evidence="2" key="1">
    <citation type="submission" date="2021-02" db="EMBL/GenBank/DDBJ databases">
        <authorList>
            <person name="Nowell W R."/>
        </authorList>
    </citation>
    <scope>NUCLEOTIDE SEQUENCE</scope>
</reference>
<protein>
    <recommendedName>
        <fullName evidence="1">Glycoside hydrolase family 38 N-terminal domain-containing protein</fullName>
    </recommendedName>
</protein>
<dbReference type="Gene3D" id="3.20.110.10">
    <property type="entry name" value="Glycoside hydrolase 38, N terminal domain"/>
    <property type="match status" value="1"/>
</dbReference>
<evidence type="ECO:0000313" key="3">
    <source>
        <dbReference type="Proteomes" id="UP000663865"/>
    </source>
</evidence>
<feature type="domain" description="Glycoside hydrolase family 38 N-terminal" evidence="1">
    <location>
        <begin position="64"/>
        <end position="223"/>
    </location>
</feature>
<dbReference type="EMBL" id="CAJNYV010003695">
    <property type="protein sequence ID" value="CAF3597652.1"/>
    <property type="molecule type" value="Genomic_DNA"/>
</dbReference>
<dbReference type="PANTHER" id="PTHR11607:SF3">
    <property type="entry name" value="LYSOSOMAL ALPHA-MANNOSIDASE"/>
    <property type="match status" value="1"/>
</dbReference>
<dbReference type="GO" id="GO:0004559">
    <property type="term" value="F:alpha-mannosidase activity"/>
    <property type="evidence" value="ECO:0007669"/>
    <property type="project" value="InterPro"/>
</dbReference>
<comment type="caution">
    <text evidence="2">The sequence shown here is derived from an EMBL/GenBank/DDBJ whole genome shotgun (WGS) entry which is preliminary data.</text>
</comment>
<accession>A0A818MZ25</accession>
<dbReference type="InterPro" id="IPR011330">
    <property type="entry name" value="Glyco_hydro/deAcase_b/a-brl"/>
</dbReference>
<dbReference type="PANTHER" id="PTHR11607">
    <property type="entry name" value="ALPHA-MANNOSIDASE"/>
    <property type="match status" value="1"/>
</dbReference>
<name>A0A818MZ25_9BILA</name>
<sequence>MSGKGNEAVKENIKEYIQEKSQKEIIPTNNREPVEEANENEIISSTSTNCAYKNCPKLRDDVINVHIICHTHLDPGWLNSVDGYFYGIHHAAQHNYNGQAYRHSMPSVLSIFNNVMSALLENSKRRFVFAEMSFIWRWWKRLDEDFKKIIRKLLNDGRLDIAGGNWVSNDEAVSHYAAMIDQCTLGFRFVKDELRICSQPAVAWQLDLFGHGREINSLFAQVGKLIH</sequence>
<dbReference type="GO" id="GO:0005764">
    <property type="term" value="C:lysosome"/>
    <property type="evidence" value="ECO:0007669"/>
    <property type="project" value="TreeGrafter"/>
</dbReference>
<dbReference type="SUPFAM" id="SSF88713">
    <property type="entry name" value="Glycoside hydrolase/deacetylase"/>
    <property type="match status" value="1"/>
</dbReference>
<dbReference type="Proteomes" id="UP000663865">
    <property type="component" value="Unassembled WGS sequence"/>
</dbReference>